<evidence type="ECO:0000313" key="11">
    <source>
        <dbReference type="Proteomes" id="UP000310685"/>
    </source>
</evidence>
<evidence type="ECO:0000256" key="6">
    <source>
        <dbReference type="PIRNR" id="PIRNR016013"/>
    </source>
</evidence>
<comment type="subcellular location">
    <subcellularLocation>
        <location evidence="1">Membrane</location>
        <topology evidence="1">Multi-pass membrane protein</topology>
    </subcellularLocation>
</comment>
<accession>A0A4T0RDA4</accession>
<evidence type="ECO:0000256" key="4">
    <source>
        <dbReference type="ARBA" id="ARBA00022989"/>
    </source>
</evidence>
<dbReference type="Proteomes" id="UP000305362">
    <property type="component" value="Unassembled WGS sequence"/>
</dbReference>
<proteinExistence type="inferred from homology"/>
<gene>
    <name evidence="9" type="ORF">E3Q03_01007</name>
    <name evidence="8" type="ORF">E3Q22_02873</name>
</gene>
<comment type="function">
    <text evidence="6">Involved in the retrieval of endoplasmic reticulum membrane proteins from the early Golgi compartment.</text>
</comment>
<sequence length="215" mass="25190">MNVEEDTTTNKFKQEFDSNLHQVKIRIQRYLDLITPFTVYRWLSTTFLLFVFCLRIVLSHGWLLYSQSDSGTLSAMLYSYLNLFLAFLTPKFDPSVEEDEEMDNLEGGNDESNTYGGGGGYGLGSGGLLDKDEEFRPFIRRLPEFKFWYSATRAILVSILCTTTSAFDIPVYWPILLVYFFILFSLTMRRQIEHMIKYRYIPFDLGRKVRYNSKN</sequence>
<dbReference type="PANTHER" id="PTHR10743:SF0">
    <property type="entry name" value="PROTEIN RER1"/>
    <property type="match status" value="1"/>
</dbReference>
<dbReference type="OrthoDB" id="448250at2759"/>
<evidence type="ECO:0000313" key="10">
    <source>
        <dbReference type="Proteomes" id="UP000305362"/>
    </source>
</evidence>
<dbReference type="EMBL" id="SPRC01000031">
    <property type="protein sequence ID" value="TIB77789.1"/>
    <property type="molecule type" value="Genomic_DNA"/>
</dbReference>
<dbReference type="GO" id="GO:0006621">
    <property type="term" value="P:protein retention in ER lumen"/>
    <property type="evidence" value="ECO:0007669"/>
    <property type="project" value="TreeGrafter"/>
</dbReference>
<evidence type="ECO:0000256" key="7">
    <source>
        <dbReference type="SAM" id="Phobius"/>
    </source>
</evidence>
<dbReference type="GO" id="GO:0005783">
    <property type="term" value="C:endoplasmic reticulum"/>
    <property type="evidence" value="ECO:0007669"/>
    <property type="project" value="GOC"/>
</dbReference>
<keyword evidence="4 7" id="KW-1133">Transmembrane helix</keyword>
<protein>
    <recommendedName>
        <fullName evidence="6">Protein RER1</fullName>
    </recommendedName>
</protein>
<keyword evidence="5 6" id="KW-0472">Membrane</keyword>
<evidence type="ECO:0000256" key="2">
    <source>
        <dbReference type="ARBA" id="ARBA00006070"/>
    </source>
</evidence>
<evidence type="ECO:0000313" key="8">
    <source>
        <dbReference type="EMBL" id="TIB77789.1"/>
    </source>
</evidence>
<organism evidence="8 11">
    <name type="scientific">Wallemia mellicola</name>
    <dbReference type="NCBI Taxonomy" id="1708541"/>
    <lineage>
        <taxon>Eukaryota</taxon>
        <taxon>Fungi</taxon>
        <taxon>Dikarya</taxon>
        <taxon>Basidiomycota</taxon>
        <taxon>Wallemiomycotina</taxon>
        <taxon>Wallemiomycetes</taxon>
        <taxon>Wallemiales</taxon>
        <taxon>Wallemiaceae</taxon>
        <taxon>Wallemia</taxon>
    </lineage>
</organism>
<dbReference type="EMBL" id="SPRV01000007">
    <property type="protein sequence ID" value="TIC70410.1"/>
    <property type="molecule type" value="Genomic_DNA"/>
</dbReference>
<dbReference type="GO" id="GO:0006890">
    <property type="term" value="P:retrograde vesicle-mediated transport, Golgi to endoplasmic reticulum"/>
    <property type="evidence" value="ECO:0007669"/>
    <property type="project" value="TreeGrafter"/>
</dbReference>
<keyword evidence="3 7" id="KW-0812">Transmembrane</keyword>
<evidence type="ECO:0000256" key="5">
    <source>
        <dbReference type="ARBA" id="ARBA00023136"/>
    </source>
</evidence>
<dbReference type="PANTHER" id="PTHR10743">
    <property type="entry name" value="PROTEIN RER1"/>
    <property type="match status" value="1"/>
</dbReference>
<dbReference type="PIRSF" id="PIRSF016013">
    <property type="entry name" value="AtER_Rer1p"/>
    <property type="match status" value="1"/>
</dbReference>
<comment type="similarity">
    <text evidence="2 6">Belongs to the RER1 family.</text>
</comment>
<evidence type="ECO:0000256" key="3">
    <source>
        <dbReference type="ARBA" id="ARBA00022692"/>
    </source>
</evidence>
<dbReference type="GO" id="GO:0000139">
    <property type="term" value="C:Golgi membrane"/>
    <property type="evidence" value="ECO:0007669"/>
    <property type="project" value="TreeGrafter"/>
</dbReference>
<dbReference type="Pfam" id="PF03248">
    <property type="entry name" value="Rer1"/>
    <property type="match status" value="1"/>
</dbReference>
<feature type="transmembrane region" description="Helical" evidence="7">
    <location>
        <begin position="171"/>
        <end position="188"/>
    </location>
</feature>
<dbReference type="InterPro" id="IPR004932">
    <property type="entry name" value="Rer1"/>
</dbReference>
<reference evidence="10 11" key="1">
    <citation type="submission" date="2019-03" db="EMBL/GenBank/DDBJ databases">
        <title>Sequencing 25 genomes of Wallemia mellicola.</title>
        <authorList>
            <person name="Gostincar C."/>
        </authorList>
    </citation>
    <scope>NUCLEOTIDE SEQUENCE [LARGE SCALE GENOMIC DNA]</scope>
    <source>
        <strain evidence="9 10">EXF-1277</strain>
        <strain evidence="8 11">EXF-6152</strain>
    </source>
</reference>
<evidence type="ECO:0000256" key="1">
    <source>
        <dbReference type="ARBA" id="ARBA00004141"/>
    </source>
</evidence>
<name>A0A4T0RDA4_9BASI</name>
<comment type="caution">
    <text evidence="8">The sequence shown here is derived from an EMBL/GenBank/DDBJ whole genome shotgun (WGS) entry which is preliminary data.</text>
</comment>
<dbReference type="AlphaFoldDB" id="A0A4T0RDA4"/>
<feature type="transmembrane region" description="Helical" evidence="7">
    <location>
        <begin position="39"/>
        <end position="58"/>
    </location>
</feature>
<dbReference type="Proteomes" id="UP000310685">
    <property type="component" value="Unassembled WGS sequence"/>
</dbReference>
<evidence type="ECO:0000313" key="9">
    <source>
        <dbReference type="EMBL" id="TIC70410.1"/>
    </source>
</evidence>